<organism evidence="9 10">
    <name type="scientific">Sphingomonas ursincola</name>
    <dbReference type="NCBI Taxonomy" id="56361"/>
    <lineage>
        <taxon>Bacteria</taxon>
        <taxon>Pseudomonadati</taxon>
        <taxon>Pseudomonadota</taxon>
        <taxon>Alphaproteobacteria</taxon>
        <taxon>Sphingomonadales</taxon>
        <taxon>Sphingomonadaceae</taxon>
        <taxon>Sphingomonas</taxon>
    </lineage>
</organism>
<evidence type="ECO:0000256" key="3">
    <source>
        <dbReference type="ARBA" id="ARBA00012737"/>
    </source>
</evidence>
<evidence type="ECO:0000256" key="1">
    <source>
        <dbReference type="ARBA" id="ARBA00005187"/>
    </source>
</evidence>
<dbReference type="EC" id="6.3.5.4" evidence="3"/>
<dbReference type="PANTHER" id="PTHR43284:SF1">
    <property type="entry name" value="ASPARAGINE SYNTHETASE"/>
    <property type="match status" value="1"/>
</dbReference>
<dbReference type="InterPro" id="IPR051786">
    <property type="entry name" value="ASN_synthetase/amidase"/>
</dbReference>
<comment type="similarity">
    <text evidence="2">Belongs to the asparagine synthetase family.</text>
</comment>
<dbReference type="InterPro" id="IPR017932">
    <property type="entry name" value="GATase_2_dom"/>
</dbReference>
<dbReference type="GO" id="GO:0006529">
    <property type="term" value="P:asparagine biosynthetic process"/>
    <property type="evidence" value="ECO:0007669"/>
    <property type="project" value="InterPro"/>
</dbReference>
<proteinExistence type="inferred from homology"/>
<dbReference type="InterPro" id="IPR029055">
    <property type="entry name" value="Ntn_hydrolases_N"/>
</dbReference>
<dbReference type="GO" id="GO:0004066">
    <property type="term" value="F:asparagine synthase (glutamine-hydrolyzing) activity"/>
    <property type="evidence" value="ECO:0007669"/>
    <property type="project" value="UniProtKB-EC"/>
</dbReference>
<evidence type="ECO:0000259" key="8">
    <source>
        <dbReference type="Pfam" id="PF13537"/>
    </source>
</evidence>
<protein>
    <recommendedName>
        <fullName evidence="3">asparagine synthase (glutamine-hydrolyzing)</fullName>
        <ecNumber evidence="3">6.3.5.4</ecNumber>
    </recommendedName>
</protein>
<dbReference type="Gene3D" id="3.60.20.10">
    <property type="entry name" value="Glutamine Phosphoribosylpyrophosphate, subunit 1, domain 1"/>
    <property type="match status" value="1"/>
</dbReference>
<dbReference type="PANTHER" id="PTHR43284">
    <property type="entry name" value="ASPARAGINE SYNTHETASE (GLUTAMINE-HYDROLYZING)"/>
    <property type="match status" value="1"/>
</dbReference>
<name>A0A7V8U820_9SPHN</name>
<evidence type="ECO:0000313" key="10">
    <source>
        <dbReference type="Proteomes" id="UP000589292"/>
    </source>
</evidence>
<feature type="domain" description="Glutamine amidotransferase type-2" evidence="8">
    <location>
        <begin position="34"/>
        <end position="120"/>
    </location>
</feature>
<dbReference type="RefSeq" id="WP_181266920.1">
    <property type="nucleotide sequence ID" value="NZ_BAAAGB010000001.1"/>
</dbReference>
<accession>A0A7V8U820</accession>
<dbReference type="InterPro" id="IPR014729">
    <property type="entry name" value="Rossmann-like_a/b/a_fold"/>
</dbReference>
<keyword evidence="10" id="KW-1185">Reference proteome</keyword>
<evidence type="ECO:0000259" key="7">
    <source>
        <dbReference type="Pfam" id="PF00733"/>
    </source>
</evidence>
<comment type="pathway">
    <text evidence="1">Amino-acid biosynthesis; L-asparagine biosynthesis; L-asparagine from L-aspartate (L-Gln route): step 1/1.</text>
</comment>
<sequence length="599" mass="65269">MTAFALHAEFCGDGSLSFDWRCAGGAFADEDASGVSVGVAGKLSNRAELIRSLGLSSDWSCAELVREGWLRWGDDLADRLRGPCAVAVIDRRQRRVYFARDALGVIPVCYAITDGKLVVAEGSRTIRAMTGAAHVLDNAQLASYIAGGEGDTSRTFFEGISRLPPGCWLEFRQDGLEIGTYWSPARAPAINGEFDELVARFAMLFDKAVGHAYVPGRTGLLLSGGLDSSMIAGSLSKVIGGGSDVTAVSMTYRQTKGWHDGPHLDALRSWLPFSFFDVPCDEHDPLSDLSSQLAAMDGPWISYGHSVTLHVMNRAAQEGCAVILNGHAGDEVIGYGFGRLNELAMAGRWYDLWRLAPVAAALRHESRWDVFSFYLDHIRPVRALRKRWRRLPNLKSGGQAAQNLLSENALALVHDAFGPSPTLAIQSLHHDERMLHEAALSSPIQARAFEVFAHASRTLGVETRMPFADRDLVEFSLGLPSHAKLGGGFTRFILREAMRGRVPESVRTRGDKFDFGGNFAAGLMRNPTLICTRLARAKERLGGMINAKAIEDLQAQVSGRGAKIDIPAAMAVWRLIVADMWLDLVDQDHSSGIVPSRPL</sequence>
<dbReference type="SUPFAM" id="SSF56235">
    <property type="entry name" value="N-terminal nucleophile aminohydrolases (Ntn hydrolases)"/>
    <property type="match status" value="1"/>
</dbReference>
<dbReference type="PIRSF" id="PIRSF001589">
    <property type="entry name" value="Asn_synthetase_glu-h"/>
    <property type="match status" value="1"/>
</dbReference>
<evidence type="ECO:0000256" key="2">
    <source>
        <dbReference type="ARBA" id="ARBA00005752"/>
    </source>
</evidence>
<dbReference type="GO" id="GO:0005524">
    <property type="term" value="F:ATP binding"/>
    <property type="evidence" value="ECO:0007669"/>
    <property type="project" value="UniProtKB-KW"/>
</dbReference>
<comment type="catalytic activity">
    <reaction evidence="6">
        <text>L-aspartate + L-glutamine + ATP + H2O = L-asparagine + L-glutamate + AMP + diphosphate + H(+)</text>
        <dbReference type="Rhea" id="RHEA:12228"/>
        <dbReference type="ChEBI" id="CHEBI:15377"/>
        <dbReference type="ChEBI" id="CHEBI:15378"/>
        <dbReference type="ChEBI" id="CHEBI:29985"/>
        <dbReference type="ChEBI" id="CHEBI:29991"/>
        <dbReference type="ChEBI" id="CHEBI:30616"/>
        <dbReference type="ChEBI" id="CHEBI:33019"/>
        <dbReference type="ChEBI" id="CHEBI:58048"/>
        <dbReference type="ChEBI" id="CHEBI:58359"/>
        <dbReference type="ChEBI" id="CHEBI:456215"/>
        <dbReference type="EC" id="6.3.5.4"/>
    </reaction>
</comment>
<dbReference type="Pfam" id="PF00733">
    <property type="entry name" value="Asn_synthase"/>
    <property type="match status" value="1"/>
</dbReference>
<evidence type="ECO:0000256" key="4">
    <source>
        <dbReference type="ARBA" id="ARBA00022741"/>
    </source>
</evidence>
<dbReference type="InterPro" id="IPR001962">
    <property type="entry name" value="Asn_synthase"/>
</dbReference>
<dbReference type="SUPFAM" id="SSF52402">
    <property type="entry name" value="Adenine nucleotide alpha hydrolases-like"/>
    <property type="match status" value="1"/>
</dbReference>
<evidence type="ECO:0000256" key="5">
    <source>
        <dbReference type="ARBA" id="ARBA00022840"/>
    </source>
</evidence>
<evidence type="ECO:0000313" key="9">
    <source>
        <dbReference type="EMBL" id="MBA1373910.1"/>
    </source>
</evidence>
<keyword evidence="5" id="KW-0067">ATP-binding</keyword>
<comment type="caution">
    <text evidence="9">The sequence shown here is derived from an EMBL/GenBank/DDBJ whole genome shotgun (WGS) entry which is preliminary data.</text>
</comment>
<dbReference type="Gene3D" id="3.40.50.620">
    <property type="entry name" value="HUPs"/>
    <property type="match status" value="1"/>
</dbReference>
<feature type="domain" description="Asparagine synthetase" evidence="7">
    <location>
        <begin position="204"/>
        <end position="562"/>
    </location>
</feature>
<dbReference type="Proteomes" id="UP000589292">
    <property type="component" value="Unassembled WGS sequence"/>
</dbReference>
<reference evidence="9 10" key="1">
    <citation type="journal article" date="1994" name="Int. J. Syst. Bacteriol.">
        <title>Phylogenetic positions of novel aerobic, bacteriochlorophyll a-containing bacteria and description of Roseococcus thiosulfatophilus gen. nov., sp. nov., Erythromicrobium ramosum gen. nov., sp. nov., and Erythrobacter litoralis sp. nov.</title>
        <authorList>
            <person name="Yurkov V."/>
            <person name="Stackebrandt E."/>
            <person name="Holmes A."/>
            <person name="Fuerst J.A."/>
            <person name="Hugenholtz P."/>
            <person name="Golecki J."/>
            <person name="Gad'on N."/>
            <person name="Gorlenko V.M."/>
            <person name="Kompantseva E.I."/>
            <person name="Drews G."/>
        </authorList>
    </citation>
    <scope>NUCLEOTIDE SEQUENCE [LARGE SCALE GENOMIC DNA]</scope>
    <source>
        <strain evidence="9 10">KR-99</strain>
    </source>
</reference>
<evidence type="ECO:0000256" key="6">
    <source>
        <dbReference type="ARBA" id="ARBA00048741"/>
    </source>
</evidence>
<dbReference type="AlphaFoldDB" id="A0A7V8U820"/>
<gene>
    <name evidence="9" type="ORF">FG486_06130</name>
</gene>
<dbReference type="CDD" id="cd01991">
    <property type="entry name" value="Asn_synthase_B_C"/>
    <property type="match status" value="1"/>
</dbReference>
<keyword evidence="4" id="KW-0547">Nucleotide-binding</keyword>
<dbReference type="Pfam" id="PF13537">
    <property type="entry name" value="GATase_7"/>
    <property type="match status" value="1"/>
</dbReference>
<dbReference type="EMBL" id="VDES01000002">
    <property type="protein sequence ID" value="MBA1373910.1"/>
    <property type="molecule type" value="Genomic_DNA"/>
</dbReference>
<dbReference type="InterPro" id="IPR006426">
    <property type="entry name" value="Asn_synth_AEB"/>
</dbReference>